<evidence type="ECO:0000256" key="7">
    <source>
        <dbReference type="ARBA" id="ARBA00034808"/>
    </source>
</evidence>
<accession>A0ABD5VEH6</accession>
<keyword evidence="4 9" id="KW-0067">ATP-binding</keyword>
<comment type="caution">
    <text evidence="13">The sequence shown here is derived from an EMBL/GenBank/DDBJ whole genome shotgun (WGS) entry which is preliminary data.</text>
</comment>
<dbReference type="InterPro" id="IPR000212">
    <property type="entry name" value="DNA_helicase_UvrD/REP"/>
</dbReference>
<evidence type="ECO:0000259" key="12">
    <source>
        <dbReference type="PROSITE" id="PS51217"/>
    </source>
</evidence>
<evidence type="ECO:0000256" key="2">
    <source>
        <dbReference type="ARBA" id="ARBA00022801"/>
    </source>
</evidence>
<dbReference type="InterPro" id="IPR038726">
    <property type="entry name" value="PDDEXK_AddAB-type"/>
</dbReference>
<dbReference type="Pfam" id="PF00580">
    <property type="entry name" value="UvrD-helicase"/>
    <property type="match status" value="1"/>
</dbReference>
<dbReference type="Gene3D" id="3.40.50.300">
    <property type="entry name" value="P-loop containing nucleotide triphosphate hydrolases"/>
    <property type="match status" value="3"/>
</dbReference>
<dbReference type="PROSITE" id="PS51217">
    <property type="entry name" value="UVRD_HELICASE_CTER"/>
    <property type="match status" value="1"/>
</dbReference>
<dbReference type="PROSITE" id="PS51198">
    <property type="entry name" value="UVRD_HELICASE_ATP_BIND"/>
    <property type="match status" value="1"/>
</dbReference>
<keyword evidence="3 9" id="KW-0347">Helicase</keyword>
<reference evidence="13 14" key="1">
    <citation type="journal article" date="2019" name="Int. J. Syst. Evol. Microbiol.">
        <title>The Global Catalogue of Microorganisms (GCM) 10K type strain sequencing project: providing services to taxonomists for standard genome sequencing and annotation.</title>
        <authorList>
            <consortium name="The Broad Institute Genomics Platform"/>
            <consortium name="The Broad Institute Genome Sequencing Center for Infectious Disease"/>
            <person name="Wu L."/>
            <person name="Ma J."/>
        </authorList>
    </citation>
    <scope>NUCLEOTIDE SEQUENCE [LARGE SCALE GENOMIC DNA]</scope>
    <source>
        <strain evidence="13 14">GX26</strain>
    </source>
</reference>
<dbReference type="GO" id="GO:0043138">
    <property type="term" value="F:3'-5' DNA helicase activity"/>
    <property type="evidence" value="ECO:0007669"/>
    <property type="project" value="UniProtKB-EC"/>
</dbReference>
<name>A0ABD5VEH6_9EURY</name>
<dbReference type="Pfam" id="PF13361">
    <property type="entry name" value="UvrD_C"/>
    <property type="match status" value="1"/>
</dbReference>
<evidence type="ECO:0000259" key="11">
    <source>
        <dbReference type="PROSITE" id="PS51198"/>
    </source>
</evidence>
<evidence type="ECO:0000256" key="10">
    <source>
        <dbReference type="SAM" id="MobiDB-lite"/>
    </source>
</evidence>
<dbReference type="InterPro" id="IPR027417">
    <property type="entry name" value="P-loop_NTPase"/>
</dbReference>
<keyword evidence="2 9" id="KW-0378">Hydrolase</keyword>
<feature type="domain" description="UvrD-like helicase C-terminal" evidence="12">
    <location>
        <begin position="439"/>
        <end position="731"/>
    </location>
</feature>
<dbReference type="PANTHER" id="PTHR11070">
    <property type="entry name" value="UVRD / RECB / PCRA DNA HELICASE FAMILY MEMBER"/>
    <property type="match status" value="1"/>
</dbReference>
<gene>
    <name evidence="13" type="ORF">ACFQGB_08430</name>
</gene>
<dbReference type="AlphaFoldDB" id="A0ABD5VEH6"/>
<dbReference type="RefSeq" id="WP_336349870.1">
    <property type="nucleotide sequence ID" value="NZ_JAZAQL010000002.1"/>
</dbReference>
<feature type="binding site" evidence="9">
    <location>
        <begin position="38"/>
        <end position="45"/>
    </location>
    <ligand>
        <name>ATP</name>
        <dbReference type="ChEBI" id="CHEBI:30616"/>
    </ligand>
</feature>
<dbReference type="PANTHER" id="PTHR11070:SF2">
    <property type="entry name" value="ATP-DEPENDENT DNA HELICASE SRS2"/>
    <property type="match status" value="1"/>
</dbReference>
<evidence type="ECO:0000313" key="13">
    <source>
        <dbReference type="EMBL" id="MFC6952888.1"/>
    </source>
</evidence>
<keyword evidence="1 9" id="KW-0547">Nucleotide-binding</keyword>
<evidence type="ECO:0000256" key="6">
    <source>
        <dbReference type="ARBA" id="ARBA00034617"/>
    </source>
</evidence>
<dbReference type="Pfam" id="PF12705">
    <property type="entry name" value="PDDEXK_1"/>
    <property type="match status" value="1"/>
</dbReference>
<evidence type="ECO:0000313" key="14">
    <source>
        <dbReference type="Proteomes" id="UP001596395"/>
    </source>
</evidence>
<evidence type="ECO:0000256" key="9">
    <source>
        <dbReference type="PROSITE-ProRule" id="PRU00560"/>
    </source>
</evidence>
<dbReference type="GO" id="GO:0005524">
    <property type="term" value="F:ATP binding"/>
    <property type="evidence" value="ECO:0007669"/>
    <property type="project" value="UniProtKB-UniRule"/>
</dbReference>
<proteinExistence type="predicted"/>
<dbReference type="EC" id="5.6.2.4" evidence="7"/>
<evidence type="ECO:0000256" key="8">
    <source>
        <dbReference type="ARBA" id="ARBA00048988"/>
    </source>
</evidence>
<feature type="region of interest" description="Disordered" evidence="10">
    <location>
        <begin position="473"/>
        <end position="492"/>
    </location>
</feature>
<protein>
    <recommendedName>
        <fullName evidence="7">DNA 3'-5' helicase</fullName>
        <ecNumber evidence="7">5.6.2.4</ecNumber>
    </recommendedName>
</protein>
<dbReference type="EMBL" id="JBHSXN010000002">
    <property type="protein sequence ID" value="MFC6952888.1"/>
    <property type="molecule type" value="Genomic_DNA"/>
</dbReference>
<dbReference type="Gene3D" id="1.10.486.10">
    <property type="entry name" value="PCRA, domain 4"/>
    <property type="match status" value="1"/>
</dbReference>
<evidence type="ECO:0000256" key="3">
    <source>
        <dbReference type="ARBA" id="ARBA00022806"/>
    </source>
</evidence>
<comment type="catalytic activity">
    <reaction evidence="8">
        <text>ATP + H2O = ADP + phosphate + H(+)</text>
        <dbReference type="Rhea" id="RHEA:13065"/>
        <dbReference type="ChEBI" id="CHEBI:15377"/>
        <dbReference type="ChEBI" id="CHEBI:15378"/>
        <dbReference type="ChEBI" id="CHEBI:30616"/>
        <dbReference type="ChEBI" id="CHEBI:43474"/>
        <dbReference type="ChEBI" id="CHEBI:456216"/>
        <dbReference type="EC" id="5.6.2.4"/>
    </reaction>
</comment>
<dbReference type="SUPFAM" id="SSF52540">
    <property type="entry name" value="P-loop containing nucleoside triphosphate hydrolases"/>
    <property type="match status" value="1"/>
</dbReference>
<sequence length="1166" mass="129567">MTENDDQSGEEPIRLRGAQRDIRDAYFGHDSGLFTLACVAGAGKSTTAYRIAAEDILRRYVDGDYTPEQHVAVLSFNSDEAADIVPNVCEQLRTIVRHDISQVASEVSEAEVEMLVQRLQQAPFMGTIDSLLRGVLRDFAHDVGFDEMPSIGNEALLNRVNAECYERLETDPSLAGRLAALESAYPSGDYDDGVADMLESAVTYCRDRQLSTSAFREKLEQTRDAVYEDEPKSFDDIVAAVERMVGDDDVEDAVRTEIDQGDRERLVTADRTLYAEWCGRIDDFCALLSAYRETYRELTREYGVLSHTDVAYLVASYLDGTLSDSAQVESIDAARRRRVLQRYHGRLESLIIDEAQDVSKVQHAALSQLVRPDTRVFACGDVFQSIYRWRHADPTLFQSATADGEYLGIDWRTHCNETATTTHRCVPEVAGAINSISEPLFSDPARGDIGDLQTVFSPLEAAREATAGKSVHVSSFSSNHRPGSPEWANPDEAKGEADILARHIKQGLADGTFTDQDGDPLGITVLFRKGTRMGEYESAFDSEDLRVRTASGHLFDDPAVDAVFEVCDWLVDPGCSERTRQLVNAGDLGLASLDTAFETHNWNLRAVLTEADDISESQRKTLTGLQRLREQRDVVEMQSASAYLEDVIEMLALRAASNKRFPGVDAEQRVANLDALVETVAQWEGDERYGPKELLDLVAPFRNSPSDGPMQPDISGSNYDVEFRTVHRAKGDEDDVVAIADPGFDMWSQGPQSERFVTQGPIAGLAPPTDTEVPTDIDIPPFAGGLYNPDTGRTRDIGLRWATARWRDTVADTTDADGLVGPDRLQQVVSNERGEAWRLLYVALTRARDHLVLPLPQSLPSGSYRDRWLESLRDGISFDGGTESYTASTPTDQINIGVNDVKPFAKRERTSQSSISPSVAVKPIRRDRLESWVPRFVNPSTLYPLTEDPDEFALAHLLDESLHTEANDVSDELPLEFDELGPEEVGSEVHEILTALVDHGVSENELRSMDTVVRETFEETLDDRISDGERDGLWSFFDDVVDDFLSSDLWDSIQRAESVSVEKPVDGLVEVAGVEVEVHGEADFVVDLPCGDRRVTDAKITLTEQTAETKRRYELQVAAYVYLFEQQGESTESIEPAVETFGVESDTVMSVWPNEITERRIGELLD</sequence>
<organism evidence="13 14">
    <name type="scientific">Halorubellus litoreus</name>
    <dbReference type="NCBI Taxonomy" id="755308"/>
    <lineage>
        <taxon>Archaea</taxon>
        <taxon>Methanobacteriati</taxon>
        <taxon>Methanobacteriota</taxon>
        <taxon>Stenosarchaea group</taxon>
        <taxon>Halobacteria</taxon>
        <taxon>Halobacteriales</taxon>
        <taxon>Halorubellaceae</taxon>
        <taxon>Halorubellus</taxon>
    </lineage>
</organism>
<evidence type="ECO:0000256" key="5">
    <source>
        <dbReference type="ARBA" id="ARBA00023235"/>
    </source>
</evidence>
<dbReference type="InterPro" id="IPR014017">
    <property type="entry name" value="DNA_helicase_UvrD-like_C"/>
</dbReference>
<keyword evidence="14" id="KW-1185">Reference proteome</keyword>
<keyword evidence="5" id="KW-0413">Isomerase</keyword>
<dbReference type="GO" id="GO:0016787">
    <property type="term" value="F:hydrolase activity"/>
    <property type="evidence" value="ECO:0007669"/>
    <property type="project" value="UniProtKB-UniRule"/>
</dbReference>
<comment type="catalytic activity">
    <reaction evidence="6">
        <text>Couples ATP hydrolysis with the unwinding of duplex DNA by translocating in the 3'-5' direction.</text>
        <dbReference type="EC" id="5.6.2.4"/>
    </reaction>
</comment>
<evidence type="ECO:0000256" key="4">
    <source>
        <dbReference type="ARBA" id="ARBA00022840"/>
    </source>
</evidence>
<feature type="domain" description="UvrD-like helicase ATP-binding" evidence="11">
    <location>
        <begin position="17"/>
        <end position="426"/>
    </location>
</feature>
<dbReference type="InterPro" id="IPR014016">
    <property type="entry name" value="UvrD-like_ATP-bd"/>
</dbReference>
<evidence type="ECO:0000256" key="1">
    <source>
        <dbReference type="ARBA" id="ARBA00022741"/>
    </source>
</evidence>
<dbReference type="Proteomes" id="UP001596395">
    <property type="component" value="Unassembled WGS sequence"/>
</dbReference>